<reference evidence="12" key="2">
    <citation type="submission" date="2020-09" db="EMBL/GenBank/DDBJ databases">
        <authorList>
            <person name="Sun Q."/>
            <person name="Ohkuma M."/>
        </authorList>
    </citation>
    <scope>NUCLEOTIDE SEQUENCE</scope>
    <source>
        <strain evidence="12">JCM 4434</strain>
    </source>
</reference>
<dbReference type="SMART" id="SM00986">
    <property type="entry name" value="UDG"/>
    <property type="match status" value="1"/>
</dbReference>
<dbReference type="EMBL" id="BMUB01000020">
    <property type="protein sequence ID" value="GGU97894.1"/>
    <property type="molecule type" value="Genomic_DNA"/>
</dbReference>
<evidence type="ECO:0000256" key="7">
    <source>
        <dbReference type="HAMAP-Rule" id="MF_00148"/>
    </source>
</evidence>
<dbReference type="Proteomes" id="UP000610124">
    <property type="component" value="Unassembled WGS sequence"/>
</dbReference>
<evidence type="ECO:0000256" key="2">
    <source>
        <dbReference type="ARBA" id="ARBA00002631"/>
    </source>
</evidence>
<dbReference type="GO" id="GO:0097510">
    <property type="term" value="P:base-excision repair, AP site formation via deaminated base removal"/>
    <property type="evidence" value="ECO:0007669"/>
    <property type="project" value="TreeGrafter"/>
</dbReference>
<reference evidence="12" key="1">
    <citation type="journal article" date="2014" name="Int. J. Syst. Evol. Microbiol.">
        <title>Complete genome sequence of Corynebacterium casei LMG S-19264T (=DSM 44701T), isolated from a smear-ripened cheese.</title>
        <authorList>
            <consortium name="US DOE Joint Genome Institute (JGI-PGF)"/>
            <person name="Walter F."/>
            <person name="Albersmeier A."/>
            <person name="Kalinowski J."/>
            <person name="Ruckert C."/>
        </authorList>
    </citation>
    <scope>NUCLEOTIDE SEQUENCE</scope>
    <source>
        <strain evidence="12">JCM 4434</strain>
    </source>
</reference>
<feature type="domain" description="Uracil-DNA glycosylase-like" evidence="11">
    <location>
        <begin position="65"/>
        <end position="224"/>
    </location>
</feature>
<dbReference type="HAMAP" id="MF_00148">
    <property type="entry name" value="UDG"/>
    <property type="match status" value="1"/>
</dbReference>
<dbReference type="InterPro" id="IPR018085">
    <property type="entry name" value="Ura-DNA_Glyclase_AS"/>
</dbReference>
<dbReference type="PANTHER" id="PTHR11264:SF0">
    <property type="entry name" value="URACIL-DNA GLYCOSYLASE"/>
    <property type="match status" value="1"/>
</dbReference>
<dbReference type="InterPro" id="IPR005122">
    <property type="entry name" value="Uracil-DNA_glycosylase-like"/>
</dbReference>
<protein>
    <recommendedName>
        <fullName evidence="7 8">Uracil-DNA glycosylase</fullName>
        <shortName evidence="7">UDG</shortName>
        <ecNumber evidence="7 8">3.2.2.27</ecNumber>
    </recommendedName>
</protein>
<evidence type="ECO:0000256" key="1">
    <source>
        <dbReference type="ARBA" id="ARBA00001400"/>
    </source>
</evidence>
<dbReference type="SUPFAM" id="SSF52141">
    <property type="entry name" value="Uracil-DNA glycosylase-like"/>
    <property type="match status" value="1"/>
</dbReference>
<dbReference type="GO" id="GO:0004844">
    <property type="term" value="F:uracil DNA N-glycosylase activity"/>
    <property type="evidence" value="ECO:0007669"/>
    <property type="project" value="UniProtKB-UniRule"/>
</dbReference>
<dbReference type="NCBIfam" id="TIGR00628">
    <property type="entry name" value="ung"/>
    <property type="match status" value="1"/>
</dbReference>
<evidence type="ECO:0000256" key="4">
    <source>
        <dbReference type="ARBA" id="ARBA00022763"/>
    </source>
</evidence>
<organism evidence="12 13">
    <name type="scientific">Kitasatospora aureofaciens</name>
    <name type="common">Streptomyces aureofaciens</name>
    <dbReference type="NCBI Taxonomy" id="1894"/>
    <lineage>
        <taxon>Bacteria</taxon>
        <taxon>Bacillati</taxon>
        <taxon>Actinomycetota</taxon>
        <taxon>Actinomycetes</taxon>
        <taxon>Kitasatosporales</taxon>
        <taxon>Streptomycetaceae</taxon>
        <taxon>Kitasatospora</taxon>
    </lineage>
</organism>
<keyword evidence="7" id="KW-0963">Cytoplasm</keyword>
<dbReference type="GO" id="GO:0005737">
    <property type="term" value="C:cytoplasm"/>
    <property type="evidence" value="ECO:0007669"/>
    <property type="project" value="UniProtKB-SubCell"/>
</dbReference>
<evidence type="ECO:0000259" key="11">
    <source>
        <dbReference type="SMART" id="SM00986"/>
    </source>
</evidence>
<accession>A0A8H9HYC1</accession>
<evidence type="ECO:0000256" key="8">
    <source>
        <dbReference type="NCBIfam" id="TIGR00628"/>
    </source>
</evidence>
<dbReference type="AlphaFoldDB" id="A0A8H9HYC1"/>
<dbReference type="Gene3D" id="3.40.470.10">
    <property type="entry name" value="Uracil-DNA glycosylase-like domain"/>
    <property type="match status" value="1"/>
</dbReference>
<feature type="active site" description="Proton acceptor" evidence="7 9">
    <location>
        <position position="80"/>
    </location>
</feature>
<evidence type="ECO:0000256" key="5">
    <source>
        <dbReference type="ARBA" id="ARBA00022801"/>
    </source>
</evidence>
<dbReference type="Pfam" id="PF03167">
    <property type="entry name" value="UDG"/>
    <property type="match status" value="1"/>
</dbReference>
<dbReference type="InterPro" id="IPR002043">
    <property type="entry name" value="UDG_fam1"/>
</dbReference>
<gene>
    <name evidence="12" type="primary">ung2</name>
    <name evidence="7" type="synonym">ung</name>
    <name evidence="12" type="ORF">GCM10010502_60140</name>
</gene>
<evidence type="ECO:0000256" key="10">
    <source>
        <dbReference type="RuleBase" id="RU003780"/>
    </source>
</evidence>
<comment type="caution">
    <text evidence="12">The sequence shown here is derived from an EMBL/GenBank/DDBJ whole genome shotgun (WGS) entry which is preliminary data.</text>
</comment>
<dbReference type="NCBIfam" id="NF003591">
    <property type="entry name" value="PRK05254.1-4"/>
    <property type="match status" value="1"/>
</dbReference>
<evidence type="ECO:0000256" key="9">
    <source>
        <dbReference type="PROSITE-ProRule" id="PRU10072"/>
    </source>
</evidence>
<comment type="subcellular location">
    <subcellularLocation>
        <location evidence="7">Cytoplasm</location>
    </subcellularLocation>
</comment>
<evidence type="ECO:0000256" key="6">
    <source>
        <dbReference type="ARBA" id="ARBA00023204"/>
    </source>
</evidence>
<keyword evidence="6 7" id="KW-0234">DNA repair</keyword>
<evidence type="ECO:0000313" key="13">
    <source>
        <dbReference type="Proteomes" id="UP000610124"/>
    </source>
</evidence>
<name>A0A8H9HYC1_KITAU</name>
<dbReference type="NCBIfam" id="NF003592">
    <property type="entry name" value="PRK05254.1-5"/>
    <property type="match status" value="1"/>
</dbReference>
<keyword evidence="5 7" id="KW-0378">Hydrolase</keyword>
<dbReference type="PROSITE" id="PS00130">
    <property type="entry name" value="U_DNA_GLYCOSYLASE"/>
    <property type="match status" value="1"/>
</dbReference>
<dbReference type="SMART" id="SM00987">
    <property type="entry name" value="UreE_C"/>
    <property type="match status" value="1"/>
</dbReference>
<dbReference type="FunFam" id="3.40.470.10:FF:000001">
    <property type="entry name" value="Uracil-DNA glycosylase"/>
    <property type="match status" value="1"/>
</dbReference>
<comment type="catalytic activity">
    <reaction evidence="1 7 10">
        <text>Hydrolyzes single-stranded DNA or mismatched double-stranded DNA and polynucleotides, releasing free uracil.</text>
        <dbReference type="EC" id="3.2.2.27"/>
    </reaction>
</comment>
<comment type="function">
    <text evidence="2 7 10">Excises uracil residues from the DNA which can arise as a result of misincorporation of dUMP residues by DNA polymerase or due to deamination of cytosine.</text>
</comment>
<dbReference type="NCBIfam" id="NF003588">
    <property type="entry name" value="PRK05254.1-1"/>
    <property type="match status" value="1"/>
</dbReference>
<dbReference type="PANTHER" id="PTHR11264">
    <property type="entry name" value="URACIL-DNA GLYCOSYLASE"/>
    <property type="match status" value="1"/>
</dbReference>
<dbReference type="EC" id="3.2.2.27" evidence="7 8"/>
<dbReference type="InterPro" id="IPR036895">
    <property type="entry name" value="Uracil-DNA_glycosylase-like_sf"/>
</dbReference>
<comment type="similarity">
    <text evidence="3 7 10">Belongs to the uracil-DNA glycosylase (UDG) superfamily. UNG family.</text>
</comment>
<dbReference type="NCBIfam" id="NF003589">
    <property type="entry name" value="PRK05254.1-2"/>
    <property type="match status" value="1"/>
</dbReference>
<keyword evidence="4 7" id="KW-0227">DNA damage</keyword>
<proteinExistence type="inferred from homology"/>
<sequence>MTDTVEAGVVEAGGGGGLELPESWREVLGAETEKPYFAELAAFVAAERAQHEVFPPSGQEFAALEATPYEKVRVLVLGQDPYHDNGQAHGMSFSVLPGTKTPPSLRNIFKELDADLGVPAPDNGYLMHWAEQGVLLLNAVLTVRAHEANSHKAKGWEKFTDAVIKAVSAREEPVVFVLWGNYAKKKLPLIDTGKHVVVQGAHPSPLSAKLFFGSRPFSQINTALDDFGGEPIDWRVPDLKQG</sequence>
<evidence type="ECO:0000256" key="3">
    <source>
        <dbReference type="ARBA" id="ARBA00008184"/>
    </source>
</evidence>
<dbReference type="CDD" id="cd10027">
    <property type="entry name" value="UDG-F1-like"/>
    <property type="match status" value="1"/>
</dbReference>
<evidence type="ECO:0000313" key="12">
    <source>
        <dbReference type="EMBL" id="GGU97894.1"/>
    </source>
</evidence>